<dbReference type="KEGG" id="faa:HMPREF0389_00798"/>
<reference evidence="3" key="1">
    <citation type="submission" date="2010-12" db="EMBL/GenBank/DDBJ databases">
        <title>The genome sequence of Filifactor alocis strain ATCC 35896.</title>
        <authorList>
            <consortium name="The Broad Institute Genome Sequencing Platform"/>
            <person name="Ward D."/>
            <person name="Earl A."/>
            <person name="Feldgarden M."/>
            <person name="Young S.K."/>
            <person name="Gargeya S."/>
            <person name="Zeng Q."/>
            <person name="Alvarado L."/>
            <person name="Berlin A."/>
            <person name="Bochicchio J."/>
            <person name="Chapman S.B."/>
            <person name="Chen Z."/>
            <person name="Freedman E."/>
            <person name="Gellesch M."/>
            <person name="Goldberg J."/>
            <person name="Griggs A."/>
            <person name="Gujja S."/>
            <person name="Heilman E."/>
            <person name="Heiman D."/>
            <person name="Howarth C."/>
            <person name="Mehta T."/>
            <person name="Neiman D."/>
            <person name="Pearson M."/>
            <person name="Roberts A."/>
            <person name="Saif S."/>
            <person name="Shea T."/>
            <person name="Shenoy N."/>
            <person name="Sisk P."/>
            <person name="Stolte C."/>
            <person name="Sykes S."/>
            <person name="White J."/>
            <person name="Yandava C."/>
            <person name="Izard J."/>
            <person name="Blanton J.M."/>
            <person name="Baranova O.V."/>
            <person name="Tanner A.C."/>
            <person name="Dewhirst F.E."/>
            <person name="Haas B."/>
            <person name="Nusbaum C."/>
            <person name="Birren B."/>
        </authorList>
    </citation>
    <scope>NUCLEOTIDE SEQUENCE [LARGE SCALE GENOMIC DNA]</scope>
    <source>
        <strain evidence="3">ATCC 35896 / D40 B5</strain>
    </source>
</reference>
<dbReference type="HOGENOM" id="CLU_725114_0_0_9"/>
<evidence type="ECO:0000256" key="1">
    <source>
        <dbReference type="SAM" id="Phobius"/>
    </source>
</evidence>
<name>D6GQ23_FILAD</name>
<dbReference type="Proteomes" id="UP000007468">
    <property type="component" value="Chromosome"/>
</dbReference>
<organism evidence="2 3">
    <name type="scientific">Filifactor alocis (strain ATCC 35896 / CCUG 47790 / D40 B5)</name>
    <name type="common">Fusobacterium alocis</name>
    <dbReference type="NCBI Taxonomy" id="546269"/>
    <lineage>
        <taxon>Bacteria</taxon>
        <taxon>Bacillati</taxon>
        <taxon>Bacillota</taxon>
        <taxon>Clostridia</taxon>
        <taxon>Peptostreptococcales</taxon>
        <taxon>Filifactoraceae</taxon>
        <taxon>Filifactor</taxon>
    </lineage>
</organism>
<keyword evidence="1" id="KW-0472">Membrane</keyword>
<dbReference type="EMBL" id="CP002390">
    <property type="protein sequence ID" value="EFE28876.2"/>
    <property type="molecule type" value="Genomic_DNA"/>
</dbReference>
<keyword evidence="1" id="KW-1133">Transmembrane helix</keyword>
<feature type="transmembrane region" description="Helical" evidence="1">
    <location>
        <begin position="45"/>
        <end position="66"/>
    </location>
</feature>
<evidence type="ECO:0000313" key="2">
    <source>
        <dbReference type="EMBL" id="EFE28876.2"/>
    </source>
</evidence>
<keyword evidence="1" id="KW-0812">Transmembrane</keyword>
<dbReference type="Pfam" id="PF17231">
    <property type="entry name" value="DUF5305"/>
    <property type="match status" value="1"/>
</dbReference>
<gene>
    <name evidence="2" type="ordered locus">HMPREF0389_00798</name>
</gene>
<dbReference type="AlphaFoldDB" id="D6GQ23"/>
<accession>D6GQ23</accession>
<keyword evidence="3" id="KW-1185">Reference proteome</keyword>
<proteinExistence type="predicted"/>
<protein>
    <submittedName>
        <fullName evidence="2">Septum site-determining protein MinC</fullName>
    </submittedName>
</protein>
<sequence>MGSENLQAEDIDILKENNENETDDDFDYERKGKMKFRIQKKKRRVLLLIGVLFLIIGGIGLILFALPKSEEQEVNIATYKLTADSTYRVHLKPNSLLSNEWMEEGLLYPERLTDFVEINLNVEGVLTKEQKVSGEYEISVLLEGYQTRSEEKKTIYERRYPLKKGKVEESTTNHMSLEETVQITPSAHMKFAEEAEAILGGRTSRDLCVLMDGTFLIAGQEKKISYKCPIPIEGENFYEIKKSEPVAENGEITEKSTVDVVPSLSEYILFLILALVGLAILVIRAIFTRDLREDEIWEVNLLKVMKKYGSRMVCLEELPETRDRSVLFLKNMRSMVELAEEVREPVLYCLGEDGLPKNGIFYVLAKEHVYILKFNQDDSSF</sequence>
<dbReference type="STRING" id="546269.HMPREF0389_00798"/>
<feature type="transmembrane region" description="Helical" evidence="1">
    <location>
        <begin position="267"/>
        <end position="287"/>
    </location>
</feature>
<dbReference type="eggNOG" id="ENOG5032USY">
    <property type="taxonomic scope" value="Bacteria"/>
</dbReference>
<dbReference type="InterPro" id="IPR035185">
    <property type="entry name" value="DUF5305"/>
</dbReference>
<evidence type="ECO:0000313" key="3">
    <source>
        <dbReference type="Proteomes" id="UP000007468"/>
    </source>
</evidence>